<evidence type="ECO:0000256" key="4">
    <source>
        <dbReference type="ARBA" id="ARBA00023082"/>
    </source>
</evidence>
<dbReference type="Pfam" id="PF00140">
    <property type="entry name" value="Sigma70_r1_2"/>
    <property type="match status" value="1"/>
</dbReference>
<dbReference type="NCBIfam" id="TIGR02937">
    <property type="entry name" value="sigma70-ECF"/>
    <property type="match status" value="1"/>
</dbReference>
<protein>
    <recommendedName>
        <fullName evidence="7 8">RNA polymerase sigma factor RpoH</fullName>
    </recommendedName>
    <alternativeName>
        <fullName evidence="7">RNA polymerase sigma-32 factor</fullName>
    </alternativeName>
</protein>
<dbReference type="InterPro" id="IPR009042">
    <property type="entry name" value="RNA_pol_sigma70_r1_2"/>
</dbReference>
<dbReference type="CDD" id="cd06171">
    <property type="entry name" value="Sigma70_r4"/>
    <property type="match status" value="1"/>
</dbReference>
<organism evidence="10 11">
    <name type="scientific">Bradyrhizobium retamae</name>
    <dbReference type="NCBI Taxonomy" id="1300035"/>
    <lineage>
        <taxon>Bacteria</taxon>
        <taxon>Pseudomonadati</taxon>
        <taxon>Pseudomonadota</taxon>
        <taxon>Alphaproteobacteria</taxon>
        <taxon>Hyphomicrobiales</taxon>
        <taxon>Nitrobacteraceae</taxon>
        <taxon>Bradyrhizobium</taxon>
    </lineage>
</organism>
<dbReference type="PRINTS" id="PR00046">
    <property type="entry name" value="SIGMA70FCT"/>
</dbReference>
<feature type="region of interest" description="Sigma-70 factor domain-2" evidence="7">
    <location>
        <begin position="56"/>
        <end position="125"/>
    </location>
</feature>
<dbReference type="PANTHER" id="PTHR30376">
    <property type="entry name" value="SIGMA FACTOR RPOH HEAT SHOCK RELATED"/>
    <property type="match status" value="1"/>
</dbReference>
<dbReference type="InterPro" id="IPR013324">
    <property type="entry name" value="RNA_pol_sigma_r3/r4-like"/>
</dbReference>
<comment type="caution">
    <text evidence="7">Lacks conserved residue(s) required for the propagation of feature annotation.</text>
</comment>
<dbReference type="RefSeq" id="WP_057846574.1">
    <property type="nucleotide sequence ID" value="NZ_LLYA01000182.1"/>
</dbReference>
<dbReference type="PROSITE" id="PS00716">
    <property type="entry name" value="SIGMA70_2"/>
    <property type="match status" value="1"/>
</dbReference>
<evidence type="ECO:0000256" key="8">
    <source>
        <dbReference type="NCBIfam" id="TIGR02392"/>
    </source>
</evidence>
<dbReference type="GO" id="GO:0003677">
    <property type="term" value="F:DNA binding"/>
    <property type="evidence" value="ECO:0007669"/>
    <property type="project" value="UniProtKB-UniRule"/>
</dbReference>
<gene>
    <name evidence="7" type="primary">rpoH</name>
    <name evidence="10" type="ORF">CQ13_33110</name>
</gene>
<dbReference type="NCBIfam" id="TIGR02392">
    <property type="entry name" value="rpoH_proteo"/>
    <property type="match status" value="1"/>
</dbReference>
<dbReference type="InterPro" id="IPR012759">
    <property type="entry name" value="RNA_pol_sigma_RpoH_proteobac"/>
</dbReference>
<dbReference type="InterPro" id="IPR050813">
    <property type="entry name" value="Sigma-70_Factor"/>
</dbReference>
<dbReference type="AlphaFoldDB" id="A0A0R3MHS0"/>
<dbReference type="EMBL" id="LLYA01000182">
    <property type="protein sequence ID" value="KRR19801.1"/>
    <property type="molecule type" value="Genomic_DNA"/>
</dbReference>
<dbReference type="InterPro" id="IPR014284">
    <property type="entry name" value="RNA_pol_sigma-70_dom"/>
</dbReference>
<dbReference type="InterPro" id="IPR007630">
    <property type="entry name" value="RNA_pol_sigma70_r4"/>
</dbReference>
<evidence type="ECO:0000313" key="10">
    <source>
        <dbReference type="EMBL" id="KRR19801.1"/>
    </source>
</evidence>
<keyword evidence="4 7" id="KW-0731">Sigma factor</keyword>
<dbReference type="Pfam" id="PF04545">
    <property type="entry name" value="Sigma70_r4"/>
    <property type="match status" value="1"/>
</dbReference>
<comment type="subunit">
    <text evidence="7">Interacts with the RNA polymerase core enzyme.</text>
</comment>
<comment type="similarity">
    <text evidence="7">Belongs to the sigma-70 factor family. RpoH subfamily.</text>
</comment>
<evidence type="ECO:0000256" key="6">
    <source>
        <dbReference type="ARBA" id="ARBA00023163"/>
    </source>
</evidence>
<dbReference type="SUPFAM" id="SSF88946">
    <property type="entry name" value="Sigma2 domain of RNA polymerase sigma factors"/>
    <property type="match status" value="1"/>
</dbReference>
<reference evidence="10 11" key="1">
    <citation type="submission" date="2014-03" db="EMBL/GenBank/DDBJ databases">
        <title>Bradyrhizobium valentinum sp. nov., isolated from effective nodules of Lupinus mariae-josephae, a lupine endemic of basic-lime soils in Eastern Spain.</title>
        <authorList>
            <person name="Duran D."/>
            <person name="Rey L."/>
            <person name="Navarro A."/>
            <person name="Busquets A."/>
            <person name="Imperial J."/>
            <person name="Ruiz-Argueso T."/>
        </authorList>
    </citation>
    <scope>NUCLEOTIDE SEQUENCE [LARGE SCALE GENOMIC DNA]</scope>
    <source>
        <strain evidence="10 11">Ro19</strain>
    </source>
</reference>
<proteinExistence type="inferred from homology"/>
<dbReference type="PANTHER" id="PTHR30376:SF3">
    <property type="entry name" value="RNA POLYMERASE SIGMA FACTOR RPOH"/>
    <property type="match status" value="1"/>
</dbReference>
<evidence type="ECO:0000256" key="2">
    <source>
        <dbReference type="ARBA" id="ARBA00023015"/>
    </source>
</evidence>
<dbReference type="InterPro" id="IPR007627">
    <property type="entry name" value="RNA_pol_sigma70_r2"/>
</dbReference>
<dbReference type="SUPFAM" id="SSF88659">
    <property type="entry name" value="Sigma3 and sigma4 domains of RNA polymerase sigma factors"/>
    <property type="match status" value="1"/>
</dbReference>
<keyword evidence="2 7" id="KW-0805">Transcription regulation</keyword>
<dbReference type="GO" id="GO:0005737">
    <property type="term" value="C:cytoplasm"/>
    <property type="evidence" value="ECO:0007669"/>
    <property type="project" value="UniProtKB-SubCell"/>
</dbReference>
<evidence type="ECO:0000256" key="3">
    <source>
        <dbReference type="ARBA" id="ARBA00023016"/>
    </source>
</evidence>
<name>A0A0R3MHS0_9BRAD</name>
<dbReference type="GO" id="GO:0009408">
    <property type="term" value="P:response to heat"/>
    <property type="evidence" value="ECO:0007669"/>
    <property type="project" value="UniProtKB-UniRule"/>
</dbReference>
<keyword evidence="1 7" id="KW-0963">Cytoplasm</keyword>
<feature type="domain" description="RNA polymerase sigma-70" evidence="9">
    <location>
        <begin position="256"/>
        <end position="282"/>
    </location>
</feature>
<comment type="subcellular location">
    <subcellularLocation>
        <location evidence="7">Cytoplasm</location>
    </subcellularLocation>
</comment>
<dbReference type="Gene3D" id="1.20.140.160">
    <property type="match status" value="1"/>
</dbReference>
<evidence type="ECO:0000256" key="5">
    <source>
        <dbReference type="ARBA" id="ARBA00023125"/>
    </source>
</evidence>
<dbReference type="GO" id="GO:0016987">
    <property type="term" value="F:sigma factor activity"/>
    <property type="evidence" value="ECO:0007669"/>
    <property type="project" value="UniProtKB-UniRule"/>
</dbReference>
<evidence type="ECO:0000256" key="1">
    <source>
        <dbReference type="ARBA" id="ARBA00022490"/>
    </source>
</evidence>
<evidence type="ECO:0000256" key="7">
    <source>
        <dbReference type="HAMAP-Rule" id="MF_00961"/>
    </source>
</evidence>
<dbReference type="Proteomes" id="UP000052023">
    <property type="component" value="Unassembled WGS sequence"/>
</dbReference>
<comment type="function">
    <text evidence="7">Sigma factors are initiation factors that promote the attachment of RNA polymerase to specific initiation sites and are then released. This sigma factor is involved in regulation of expression of heat shock genes.</text>
</comment>
<keyword evidence="11" id="KW-1185">Reference proteome</keyword>
<dbReference type="InterPro" id="IPR000943">
    <property type="entry name" value="RNA_pol_sigma70"/>
</dbReference>
<keyword evidence="5 7" id="KW-0238">DNA-binding</keyword>
<dbReference type="NCBIfam" id="NF005143">
    <property type="entry name" value="PRK06596.1"/>
    <property type="match status" value="1"/>
</dbReference>
<dbReference type="OrthoDB" id="9809557at2"/>
<dbReference type="HAMAP" id="MF_00961">
    <property type="entry name" value="Sigma70_RpoH"/>
    <property type="match status" value="1"/>
</dbReference>
<dbReference type="GO" id="GO:0006352">
    <property type="term" value="P:DNA-templated transcription initiation"/>
    <property type="evidence" value="ECO:0007669"/>
    <property type="project" value="UniProtKB-UniRule"/>
</dbReference>
<feature type="short sequence motif" description="Interaction with polymerase core subunit RpoC" evidence="7">
    <location>
        <begin position="80"/>
        <end position="83"/>
    </location>
</feature>
<comment type="caution">
    <text evidence="10">The sequence shown here is derived from an EMBL/GenBank/DDBJ whole genome shotgun (WGS) entry which is preliminary data.</text>
</comment>
<keyword evidence="3 7" id="KW-0346">Stress response</keyword>
<evidence type="ECO:0000259" key="9">
    <source>
        <dbReference type="PROSITE" id="PS00716"/>
    </source>
</evidence>
<keyword evidence="6 7" id="KW-0804">Transcription</keyword>
<sequence length="312" mass="34723">MSTLSVLSNLPALHSEGGLSRYLAAIRKFPLLSAADEAMYARRWHEHGESEAAYRLVTSHLRLAAKLALRYRGYGLPIADLISEANLGLMHAVKRFNPEKGVRLSTYAMWWIKATVHEYILRSWSLVKIGTTAAQKKLFFKLRKLKGRISAGEDGDLSPEQVKYIADELGVGSRDVVEMNGRMRGDISLNLPKTREDGSEEMQDYLVDPAPDPESLLSEVQDRDQVRSALKDALAGLTPREQHIIGARFLAEQPKTLEELGATFGVSRERIRQIEVRALQKIGGALRARLGGTLPNYERLRLPPTSGAIQLA</sequence>
<dbReference type="Pfam" id="PF04542">
    <property type="entry name" value="Sigma70_r2"/>
    <property type="match status" value="1"/>
</dbReference>
<feature type="DNA-binding region" description="H-T-H motif" evidence="7">
    <location>
        <begin position="257"/>
        <end position="276"/>
    </location>
</feature>
<dbReference type="Gene3D" id="1.20.120.1810">
    <property type="match status" value="1"/>
</dbReference>
<dbReference type="InterPro" id="IPR013325">
    <property type="entry name" value="RNA_pol_sigma_r2"/>
</dbReference>
<evidence type="ECO:0000313" key="11">
    <source>
        <dbReference type="Proteomes" id="UP000052023"/>
    </source>
</evidence>
<accession>A0A0R3MHS0</accession>